<sequence>MQPQPQEILEHRRISSAHPRNPTCSSSIGAPGSSQTVDSQQHPHHQYEASASPQRRPSYRHDSAGQRSSAAAAATQLTKLDGVIYHFYTTTANLIIQSRLAHLRSFLLTAPFDAAPSASEQKSAPGSSSNARLSRWFGLHIPDSDLFKDELRLWRSVTSLLGLDATGSDPSAPLSAIPDLIIDVMLDVSSVSDRHDILLLTTSSHASSTSGRRACIDGRRPGEGSPSSSPSRPQRIVLEQWRLRFDPTQPQAPPDLSTFYKRSVVHFRTLFTLLCSLPSNRLASKIEALKAALQKRSGSSQPSFPCLLARQDMGAHDAEMNLGCRLSMLLDSHQDQTPPEEISITQALPAERDLQAKDSEADDTNSTAHYATRTLAPIATPIGHLELSVTYRKFTDYLVEDVNSLHGATDIKIDLDEDYFRAPQISEATNLHQPKRVGASPQSAAAGTASQQTADIYPNGDQQRNTSHFSVSGQQRMGGISAARPAVLMAQRSSPDGATGADALTSQSPANPSVFSTSAPGRHSAGLSSLRRTGSTKSNLSLMGPTSSSGVPSSPALAAALSAEPAFMVPSSVRRPSTSERRLRSISGLSSRRPSPPVSPSAASFDIPETGTSVPRSTSAAFSSSLTGRSISTRTTSGFAASAAGTMGPPASTQPRPSVSFSPSSPSPLTQQMSLQGSRAFGGASLAPATSQSTSSFRSVSGSGLRSSVSGTGVLPGPSLRSIFQSYVPRSQNVSIAAISRTPPTSTSAGTHGSFSPSNLGTGARSIRRNSNTSDAGSSSAFGASLTSSSAAAKPQMIKRYSTNFSYRQNRERAGIYGSSLGSEGSGSLGAGAEPSSYPRFGGAGGSLSSAYGRSWISRMEQRQGLGTGGAFTRTSSLDNATAAVSASAASRYRPTSAAAAAQLGGGLTPSPRSHDDDMDDLARLLETRPAFGASSMGKLTSLRHERRNAPGLSSTPEEGAASHAAGHGSDALTDSTQSNLGQERPSPLSGSGLCSGSGLRTANPMSRRQLDDLLNRMAESVGILGPKEQGSTTSIATSSDAAVPSDAMAPSGSYAPASQAQPTSRALTPAQISATLGKGRGSTNKQDTAENAASRLSSPATFARALPGEAATRPHSAVGYQVRAYGTASVERTASDSGAVGASERAPRNMVAANSQATVASAAAANAALTSSLAASIEQAPMPDYEAEGDLMFKVDGQQDYDPEDELPGEMEMMSEERGAATGDTAGTAFGGGVEGGMGATLPVGAHREGRAHDWHAADRWERERAQEAERRRVDAEMSRTGSTGAAAGPVGFRSSSTRPFGGSNRLVGGVGVGTSGLSPCGGATGSASGDARRGYGVSAPSTQFHYQPRMAKPGAQSYPASRDEMYDDDDAEEEDD</sequence>
<dbReference type="PANTHER" id="PTHR13430">
    <property type="match status" value="1"/>
</dbReference>
<dbReference type="EMBL" id="CCFA01001492">
    <property type="protein sequence ID" value="CDW97290.1"/>
    <property type="molecule type" value="Genomic_DNA"/>
</dbReference>
<feature type="compositionally biased region" description="Polar residues" evidence="4">
    <location>
        <begin position="742"/>
        <end position="761"/>
    </location>
</feature>
<dbReference type="GO" id="GO:0000407">
    <property type="term" value="C:phagophore assembly site"/>
    <property type="evidence" value="ECO:0007669"/>
    <property type="project" value="TreeGrafter"/>
</dbReference>
<protein>
    <recommendedName>
        <fullName evidence="3">Autophagy-related protein 13</fullName>
    </recommendedName>
</protein>
<feature type="compositionally biased region" description="Low complexity" evidence="4">
    <location>
        <begin position="545"/>
        <end position="554"/>
    </location>
</feature>
<feature type="compositionally biased region" description="Low complexity" evidence="4">
    <location>
        <begin position="655"/>
        <end position="668"/>
    </location>
</feature>
<feature type="compositionally biased region" description="Polar residues" evidence="4">
    <location>
        <begin position="973"/>
        <end position="982"/>
    </location>
</feature>
<dbReference type="InterPro" id="IPR036570">
    <property type="entry name" value="HORMA_dom_sf"/>
</dbReference>
<feature type="region of interest" description="Disordered" evidence="4">
    <location>
        <begin position="936"/>
        <end position="1004"/>
    </location>
</feature>
<gene>
    <name evidence="6" type="primary">SSCI27760.1</name>
</gene>
<feature type="region of interest" description="Disordered" evidence="4">
    <location>
        <begin position="1268"/>
        <end position="1301"/>
    </location>
</feature>
<dbReference type="InterPro" id="IPR018731">
    <property type="entry name" value="Atg13_N"/>
</dbReference>
<dbReference type="InterPro" id="IPR040182">
    <property type="entry name" value="ATG13"/>
</dbReference>
<name>A0A0F7S8Q2_9BASI</name>
<feature type="compositionally biased region" description="Low complexity" evidence="4">
    <location>
        <begin position="774"/>
        <end position="785"/>
    </location>
</feature>
<feature type="compositionally biased region" description="Polar residues" evidence="4">
    <location>
        <begin position="610"/>
        <end position="622"/>
    </location>
</feature>
<feature type="region of interest" description="Disordered" evidence="4">
    <location>
        <begin position="491"/>
        <end position="554"/>
    </location>
</feature>
<feature type="compositionally biased region" description="Polar residues" evidence="4">
    <location>
        <begin position="526"/>
        <end position="541"/>
    </location>
</feature>
<dbReference type="GO" id="GO:0034727">
    <property type="term" value="P:piecemeal microautophagy of the nucleus"/>
    <property type="evidence" value="ECO:0007669"/>
    <property type="project" value="TreeGrafter"/>
</dbReference>
<feature type="region of interest" description="Disordered" evidence="4">
    <location>
        <begin position="208"/>
        <end position="233"/>
    </location>
</feature>
<feature type="compositionally biased region" description="Polar residues" evidence="4">
    <location>
        <begin position="1057"/>
        <end position="1075"/>
    </location>
</feature>
<dbReference type="Proteomes" id="UP000242770">
    <property type="component" value="Unassembled WGS sequence"/>
</dbReference>
<dbReference type="STRING" id="49012.A0A0F7S8Q2"/>
<evidence type="ECO:0000313" key="6">
    <source>
        <dbReference type="EMBL" id="CDW97290.1"/>
    </source>
</evidence>
<evidence type="ECO:0000256" key="3">
    <source>
        <dbReference type="RuleBase" id="RU361214"/>
    </source>
</evidence>
<reference evidence="7" key="1">
    <citation type="submission" date="2014-06" db="EMBL/GenBank/DDBJ databases">
        <authorList>
            <person name="Berkman P.J."/>
        </authorList>
    </citation>
    <scope>NUCLEOTIDE SEQUENCE [LARGE SCALE GENOMIC DNA]</scope>
</reference>
<dbReference type="PANTHER" id="PTHR13430:SF4">
    <property type="entry name" value="AUTOPHAGY-RELATED PROTEIN 13"/>
    <property type="match status" value="1"/>
</dbReference>
<feature type="region of interest" description="Disordered" evidence="4">
    <location>
        <begin position="741"/>
        <end position="785"/>
    </location>
</feature>
<feature type="region of interest" description="Disordered" evidence="4">
    <location>
        <begin position="571"/>
        <end position="627"/>
    </location>
</feature>
<feature type="compositionally biased region" description="Low complexity" evidence="4">
    <location>
        <begin position="223"/>
        <end position="233"/>
    </location>
</feature>
<accession>A0A0F7S8Q2</accession>
<feature type="compositionally biased region" description="Polar residues" evidence="4">
    <location>
        <begin position="1082"/>
        <end position="1100"/>
    </location>
</feature>
<dbReference type="GO" id="GO:0034497">
    <property type="term" value="P:protein localization to phagophore assembly site"/>
    <property type="evidence" value="ECO:0007669"/>
    <property type="project" value="TreeGrafter"/>
</dbReference>
<proteinExistence type="inferred from homology"/>
<feature type="compositionally biased region" description="Low complexity" evidence="4">
    <location>
        <begin position="989"/>
        <end position="1000"/>
    </location>
</feature>
<feature type="compositionally biased region" description="Low complexity" evidence="4">
    <location>
        <begin position="960"/>
        <end position="970"/>
    </location>
</feature>
<dbReference type="GO" id="GO:0005829">
    <property type="term" value="C:cytosol"/>
    <property type="evidence" value="ECO:0007669"/>
    <property type="project" value="TreeGrafter"/>
</dbReference>
<dbReference type="GO" id="GO:1990316">
    <property type="term" value="C:Atg1/ULK1 kinase complex"/>
    <property type="evidence" value="ECO:0007669"/>
    <property type="project" value="InterPro"/>
</dbReference>
<keyword evidence="2 3" id="KW-0072">Autophagy</keyword>
<feature type="region of interest" description="Disordered" evidence="4">
    <location>
        <begin position="1"/>
        <end position="67"/>
    </location>
</feature>
<feature type="region of interest" description="Disordered" evidence="4">
    <location>
        <begin position="640"/>
        <end position="714"/>
    </location>
</feature>
<feature type="region of interest" description="Disordered" evidence="4">
    <location>
        <begin position="1316"/>
        <end position="1378"/>
    </location>
</feature>
<feature type="compositionally biased region" description="Polar residues" evidence="4">
    <location>
        <begin position="460"/>
        <end position="475"/>
    </location>
</feature>
<feature type="compositionally biased region" description="Polar residues" evidence="4">
    <location>
        <begin position="504"/>
        <end position="519"/>
    </location>
</feature>
<feature type="compositionally biased region" description="Basic and acidic residues" evidence="4">
    <location>
        <begin position="1268"/>
        <end position="1279"/>
    </location>
</feature>
<evidence type="ECO:0000259" key="5">
    <source>
        <dbReference type="Pfam" id="PF10033"/>
    </source>
</evidence>
<dbReference type="Gene3D" id="3.30.900.10">
    <property type="entry name" value="HORMA domain"/>
    <property type="match status" value="1"/>
</dbReference>
<feature type="domain" description="Autophagy-related protein 13 N-terminal" evidence="5">
    <location>
        <begin position="84"/>
        <end position="396"/>
    </location>
</feature>
<feature type="compositionally biased region" description="Low complexity" evidence="4">
    <location>
        <begin position="690"/>
        <end position="714"/>
    </location>
</feature>
<comment type="similarity">
    <text evidence="1 3">Belongs to the ATG13 family. Fungi subfamily.</text>
</comment>
<dbReference type="Pfam" id="PF10033">
    <property type="entry name" value="ATG13"/>
    <property type="match status" value="1"/>
</dbReference>
<feature type="compositionally biased region" description="Low complexity" evidence="4">
    <location>
        <begin position="1032"/>
        <end position="1043"/>
    </location>
</feature>
<feature type="compositionally biased region" description="Polar residues" evidence="4">
    <location>
        <begin position="22"/>
        <end position="40"/>
    </location>
</feature>
<feature type="compositionally biased region" description="Low complexity" evidence="4">
    <location>
        <begin position="438"/>
        <end position="454"/>
    </location>
</feature>
<dbReference type="GO" id="GO:0000423">
    <property type="term" value="P:mitophagy"/>
    <property type="evidence" value="ECO:0007669"/>
    <property type="project" value="TreeGrafter"/>
</dbReference>
<evidence type="ECO:0000256" key="2">
    <source>
        <dbReference type="ARBA" id="ARBA00023006"/>
    </source>
</evidence>
<organism evidence="6 7">
    <name type="scientific">Sporisorium scitamineum</name>
    <dbReference type="NCBI Taxonomy" id="49012"/>
    <lineage>
        <taxon>Eukaryota</taxon>
        <taxon>Fungi</taxon>
        <taxon>Dikarya</taxon>
        <taxon>Basidiomycota</taxon>
        <taxon>Ustilaginomycotina</taxon>
        <taxon>Ustilaginomycetes</taxon>
        <taxon>Ustilaginales</taxon>
        <taxon>Ustilaginaceae</taxon>
        <taxon>Sporisorium</taxon>
    </lineage>
</organism>
<evidence type="ECO:0000313" key="7">
    <source>
        <dbReference type="Proteomes" id="UP000242770"/>
    </source>
</evidence>
<feature type="region of interest" description="Disordered" evidence="4">
    <location>
        <begin position="426"/>
        <end position="477"/>
    </location>
</feature>
<evidence type="ECO:0000256" key="1">
    <source>
        <dbReference type="ARBA" id="ARBA00005246"/>
    </source>
</evidence>
<keyword evidence="7" id="KW-1185">Reference proteome</keyword>
<feature type="compositionally biased region" description="Acidic residues" evidence="4">
    <location>
        <begin position="1367"/>
        <end position="1378"/>
    </location>
</feature>
<feature type="region of interest" description="Disordered" evidence="4">
    <location>
        <begin position="1024"/>
        <end position="1100"/>
    </location>
</feature>
<evidence type="ECO:0000256" key="4">
    <source>
        <dbReference type="SAM" id="MobiDB-lite"/>
    </source>
</evidence>